<organism evidence="3 4">
    <name type="scientific">Cladobotryum mycophilum</name>
    <dbReference type="NCBI Taxonomy" id="491253"/>
    <lineage>
        <taxon>Eukaryota</taxon>
        <taxon>Fungi</taxon>
        <taxon>Dikarya</taxon>
        <taxon>Ascomycota</taxon>
        <taxon>Pezizomycotina</taxon>
        <taxon>Sordariomycetes</taxon>
        <taxon>Hypocreomycetidae</taxon>
        <taxon>Hypocreales</taxon>
        <taxon>Hypocreaceae</taxon>
        <taxon>Cladobotryum</taxon>
    </lineage>
</organism>
<feature type="domain" description="DUF6603" evidence="2">
    <location>
        <begin position="914"/>
        <end position="1453"/>
    </location>
</feature>
<sequence>MGVSSAPAALDNAPGDSTQGSGLYYIYASSASQQPSQTIKVLSSGSSTDKFVGALKNKVIILSSAPSPTASLDSSDETQSWFQKLDATGSLSLDSSGQQIENFVFTISTPWSLTFSSASDVLLFTFGTSSAAAGGDTGSRIPAPGINSVGDMLTCGLDFTQTDEIDTALKNLFTYAGVGDMIDDLPSAMSDLPVKLQKPTSTDSPKRNALWFVPGADLQTTIRLQFQIPAFNTLQDLLGTSLKGFTVTSADVICKKKTILATTEEGDAPMELGEVAFSIECSVQAGTAGATAVAMAAGLEFLSTGINITFTFLSQNPLTGLLQWLAWLIGDDTLESFVTDALNKEENGTKLLPDFTLRRMTIGLETVTDPETPTLSTIAFDIEVSANFGGGDTASPVVFLLSYNWSNELGGFGTLDGQLWNSKNSQQGFDASKDLDLQPYEENWTILQPLTPSPATSIKIASLIPTQTVINIPDTLPSEITRAYVQFSQDSFAIGGTVSAQPISPGSVPQPYLGQVVLDASFAWGKSSSFTLNVAISAGIEPSVSSGIAKPALLSGSLDYDSSKGTWDLKASLTGLHASTLAEFFDDDDKDHIAPLIESIVIDKLSVEYKYTPASDGPNKGKSKGSSFTIQGDLLIESLKLNLLFTYDSDFHFSAKVNPDNKSATIGQIVNSILGSSDDIDLPEFISDMNLVSNGENAFMIDIERKKTTVKDNTTTSFHFLAQLNIADLHITFAQLHSSDWGATAPSKRLIEVAVNKFPDVKIDVPLIGTLEQPIDELYFLWVQDPSQTSQAANTAGLSRKDLTQLNTSLKDPILVKDKIDPKQQKPTDLLLAAGCHFAAIIHSSTGERSCLLDYNFMRPKAAAASQNPKALPSSEPKSGEPKAGEGEKTTTSSDPKSDEGDDDSGPSAQAPFKKTVGPLSISNLGLKYKDKKLALMFDATFEMGPIGFELIGFSLEAEFTTLDALPSISANIDGLSAAYDKPPLMIAGIIRHANTGGMDYYAGGLIVGWVPYQFEAAGFYGTVTPTDKTKSPFKSIFVFAKIDGPLISLEFAEITGVCGGFGYNSSVRTPTPDQINQFPFVANTSIGGTDDALQVLTQLTDPGPAGWFQPLDSTYWAAVGLKVDAFEMLSIDAVIVVQFGEAVKLGIFALAVADIPSTAAEFKFAHVELGIAAVADFQYGTLKIEAQLSPRSYIYTKDCHLTGGMGLYYWFDAPQADQSLVGDFVFTLGGYHQAFDIPVGYPNPPRLGISWSLSSHLSISGEAYFAITPKACMGGGKLHASFSAGPIEAWFDAFADFLINYKPFHFNAQAGLAVGISFNIDILFIHIHISAEISADLYLWGPPLAGRVHVDFWIFGFNIYFGDSEKGVDPVNLYQFYQLVLQASENSSSPSNALLARTAAADDETPTPAAYPQPPKNEAHNFLAQSGLMNSSDKTERQQDEPWVVRAGTFSFVVSCKMAINAVKNDPSQDPVLTYSDPANGVDIFSKPMQLVKPMQSTLLVQVQQDGESNLDEGWQYDRYMKTVPRALWAQYDKNTDPSGGNNNVQELLNGDKTGLPLMMGVQMTAPKAHMAPDPFPAFDAADASLERILSQRPFPTITNASDTWTPSKPLAGDDIQQQYQAVYNDWVSPGWGTDEEGQQGFVETLAKSLNWDNVDLLKSIAGIPDRLKGGFMQSYVAAPLLTS</sequence>
<dbReference type="InterPro" id="IPR046538">
    <property type="entry name" value="DUF6603"/>
</dbReference>
<dbReference type="Pfam" id="PF20248">
    <property type="entry name" value="DUF6603"/>
    <property type="match status" value="1"/>
</dbReference>
<evidence type="ECO:0000259" key="2">
    <source>
        <dbReference type="Pfam" id="PF20248"/>
    </source>
</evidence>
<dbReference type="EMBL" id="JAVFKD010000002">
    <property type="protein sequence ID" value="KAK5996411.1"/>
    <property type="molecule type" value="Genomic_DNA"/>
</dbReference>
<name>A0ABR0SXF6_9HYPO</name>
<proteinExistence type="predicted"/>
<evidence type="ECO:0000313" key="3">
    <source>
        <dbReference type="EMBL" id="KAK5996411.1"/>
    </source>
</evidence>
<reference evidence="3 4" key="1">
    <citation type="submission" date="2024-01" db="EMBL/GenBank/DDBJ databases">
        <title>Complete genome of Cladobotryum mycophilum ATHUM6906.</title>
        <authorList>
            <person name="Christinaki A.C."/>
            <person name="Myridakis A.I."/>
            <person name="Kouvelis V.N."/>
        </authorList>
    </citation>
    <scope>NUCLEOTIDE SEQUENCE [LARGE SCALE GENOMIC DNA]</scope>
    <source>
        <strain evidence="3 4">ATHUM6906</strain>
    </source>
</reference>
<feature type="region of interest" description="Disordered" evidence="1">
    <location>
        <begin position="1399"/>
        <end position="1418"/>
    </location>
</feature>
<comment type="caution">
    <text evidence="3">The sequence shown here is derived from an EMBL/GenBank/DDBJ whole genome shotgun (WGS) entry which is preliminary data.</text>
</comment>
<keyword evidence="4" id="KW-1185">Reference proteome</keyword>
<gene>
    <name evidence="3" type="ORF">PT974_01745</name>
</gene>
<protein>
    <recommendedName>
        <fullName evidence="2">DUF6603 domain-containing protein</fullName>
    </recommendedName>
</protein>
<evidence type="ECO:0000313" key="4">
    <source>
        <dbReference type="Proteomes" id="UP001338125"/>
    </source>
</evidence>
<accession>A0ABR0SXF6</accession>
<feature type="compositionally biased region" description="Basic and acidic residues" evidence="1">
    <location>
        <begin position="878"/>
        <end position="889"/>
    </location>
</feature>
<dbReference type="Proteomes" id="UP001338125">
    <property type="component" value="Unassembled WGS sequence"/>
</dbReference>
<evidence type="ECO:0000256" key="1">
    <source>
        <dbReference type="SAM" id="MobiDB-lite"/>
    </source>
</evidence>
<feature type="region of interest" description="Disordered" evidence="1">
    <location>
        <begin position="864"/>
        <end position="915"/>
    </location>
</feature>